<dbReference type="EMBL" id="CAJVPT010006977">
    <property type="protein sequence ID" value="CAG8536298.1"/>
    <property type="molecule type" value="Genomic_DNA"/>
</dbReference>
<evidence type="ECO:0000313" key="2">
    <source>
        <dbReference type="Proteomes" id="UP000789525"/>
    </source>
</evidence>
<comment type="caution">
    <text evidence="1">The sequence shown here is derived from an EMBL/GenBank/DDBJ whole genome shotgun (WGS) entry which is preliminary data.</text>
</comment>
<evidence type="ECO:0000313" key="1">
    <source>
        <dbReference type="EMBL" id="CAG8536298.1"/>
    </source>
</evidence>
<gene>
    <name evidence="1" type="ORF">ACOLOM_LOCUS4282</name>
</gene>
<protein>
    <submittedName>
        <fullName evidence="1">101_t:CDS:1</fullName>
    </submittedName>
</protein>
<proteinExistence type="predicted"/>
<dbReference type="Proteomes" id="UP000789525">
    <property type="component" value="Unassembled WGS sequence"/>
</dbReference>
<organism evidence="1 2">
    <name type="scientific">Acaulospora colombiana</name>
    <dbReference type="NCBI Taxonomy" id="27376"/>
    <lineage>
        <taxon>Eukaryota</taxon>
        <taxon>Fungi</taxon>
        <taxon>Fungi incertae sedis</taxon>
        <taxon>Mucoromycota</taxon>
        <taxon>Glomeromycotina</taxon>
        <taxon>Glomeromycetes</taxon>
        <taxon>Diversisporales</taxon>
        <taxon>Acaulosporaceae</taxon>
        <taxon>Acaulospora</taxon>
    </lineage>
</organism>
<reference evidence="1" key="1">
    <citation type="submission" date="2021-06" db="EMBL/GenBank/DDBJ databases">
        <authorList>
            <person name="Kallberg Y."/>
            <person name="Tangrot J."/>
            <person name="Rosling A."/>
        </authorList>
    </citation>
    <scope>NUCLEOTIDE SEQUENCE</scope>
    <source>
        <strain evidence="1">CL356</strain>
    </source>
</reference>
<sequence length="359" mass="40510">MPRVRSTRSGKLGINPLLFDSKLNVYNVSLSFDTRQKTIIFFTSKKRSRNIETENTAHVLRNSLIYSTYDLELESFPPASYNASRIDLVGVLLMLLPIGLFIPLASLTGHYADINQIGIANTLYMASCVAWLVFGIFYLTGSMLFWNRFIASVGNVDYTTIGKKLTAALKLLSACFFLVVVPLYDVFYRSHTVWDYGADIVYLVIGDYFVPLLIHITQWTIIYNTFVSEPAKVSSVNIQEEKGDDDYYEADYSLNSGYNSSTMPSRNDPSQPQNSHNNIFSLKPRRATSMHDTMNANSFFFNSERTKSEHKYSESRHSINSFSDSTTLSTVSTYGYSNGSGSNIKKELVKKHQSAIVNI</sequence>
<name>A0ACA9LQD9_9GLOM</name>
<keyword evidence="2" id="KW-1185">Reference proteome</keyword>
<accession>A0ACA9LQD9</accession>